<dbReference type="InterPro" id="IPR036388">
    <property type="entry name" value="WH-like_DNA-bd_sf"/>
</dbReference>
<protein>
    <submittedName>
        <fullName evidence="5">LuxR family transcriptional regulator</fullName>
    </submittedName>
</protein>
<evidence type="ECO:0000313" key="5">
    <source>
        <dbReference type="EMBL" id="BCB92000.1"/>
    </source>
</evidence>
<reference evidence="5 6" key="2">
    <citation type="submission" date="2020-03" db="EMBL/GenBank/DDBJ databases">
        <authorList>
            <person name="Ichikawa N."/>
            <person name="Kimura A."/>
            <person name="Kitahashi Y."/>
            <person name="Uohara A."/>
        </authorList>
    </citation>
    <scope>NUCLEOTIDE SEQUENCE [LARGE SCALE GENOMIC DNA]</scope>
    <source>
        <strain evidence="5 6">NBRC 105367</strain>
    </source>
</reference>
<evidence type="ECO:0000259" key="4">
    <source>
        <dbReference type="PROSITE" id="PS50043"/>
    </source>
</evidence>
<dbReference type="InterPro" id="IPR016032">
    <property type="entry name" value="Sig_transdc_resp-reg_C-effctor"/>
</dbReference>
<dbReference type="SUPFAM" id="SSF52540">
    <property type="entry name" value="P-loop containing nucleoside triphosphate hydrolases"/>
    <property type="match status" value="1"/>
</dbReference>
<dbReference type="AlphaFoldDB" id="A0A6F8Z0P3"/>
<keyword evidence="3" id="KW-0804">Transcription</keyword>
<keyword evidence="1" id="KW-0805">Transcription regulation</keyword>
<feature type="domain" description="HTH luxR-type" evidence="4">
    <location>
        <begin position="825"/>
        <end position="889"/>
    </location>
</feature>
<dbReference type="PANTHER" id="PTHR44688:SF16">
    <property type="entry name" value="DNA-BINDING TRANSCRIPTIONAL ACTIVATOR DEVR_DOSR"/>
    <property type="match status" value="1"/>
</dbReference>
<reference evidence="5 6" key="1">
    <citation type="submission" date="2020-03" db="EMBL/GenBank/DDBJ databases">
        <title>Whole genome shotgun sequence of Phytohabitans suffuscus NBRC 105367.</title>
        <authorList>
            <person name="Komaki H."/>
            <person name="Tamura T."/>
        </authorList>
    </citation>
    <scope>NUCLEOTIDE SEQUENCE [LARGE SCALE GENOMIC DNA]</scope>
    <source>
        <strain evidence="5 6">NBRC 105367</strain>
    </source>
</reference>
<gene>
    <name evidence="5" type="ORF">Psuf_093130</name>
</gene>
<dbReference type="InterPro" id="IPR041664">
    <property type="entry name" value="AAA_16"/>
</dbReference>
<dbReference type="Pfam" id="PF00196">
    <property type="entry name" value="GerE"/>
    <property type="match status" value="1"/>
</dbReference>
<dbReference type="PRINTS" id="PR00038">
    <property type="entry name" value="HTHLUXR"/>
</dbReference>
<dbReference type="RefSeq" id="WP_173165691.1">
    <property type="nucleotide sequence ID" value="NZ_AP022871.1"/>
</dbReference>
<evidence type="ECO:0000256" key="3">
    <source>
        <dbReference type="ARBA" id="ARBA00023163"/>
    </source>
</evidence>
<dbReference type="Pfam" id="PF13191">
    <property type="entry name" value="AAA_16"/>
    <property type="match status" value="1"/>
</dbReference>
<dbReference type="PROSITE" id="PS50043">
    <property type="entry name" value="HTH_LUXR_2"/>
    <property type="match status" value="1"/>
</dbReference>
<dbReference type="Gene3D" id="3.40.50.300">
    <property type="entry name" value="P-loop containing nucleotide triphosphate hydrolases"/>
    <property type="match status" value="1"/>
</dbReference>
<proteinExistence type="predicted"/>
<evidence type="ECO:0000256" key="2">
    <source>
        <dbReference type="ARBA" id="ARBA00023125"/>
    </source>
</evidence>
<keyword evidence="6" id="KW-1185">Reference proteome</keyword>
<dbReference type="KEGG" id="psuu:Psuf_093130"/>
<organism evidence="5 6">
    <name type="scientific">Phytohabitans suffuscus</name>
    <dbReference type="NCBI Taxonomy" id="624315"/>
    <lineage>
        <taxon>Bacteria</taxon>
        <taxon>Bacillati</taxon>
        <taxon>Actinomycetota</taxon>
        <taxon>Actinomycetes</taxon>
        <taxon>Micromonosporales</taxon>
        <taxon>Micromonosporaceae</taxon>
    </lineage>
</organism>
<evidence type="ECO:0000256" key="1">
    <source>
        <dbReference type="ARBA" id="ARBA00023015"/>
    </source>
</evidence>
<dbReference type="InterPro" id="IPR000792">
    <property type="entry name" value="Tscrpt_reg_LuxR_C"/>
</dbReference>
<dbReference type="PANTHER" id="PTHR44688">
    <property type="entry name" value="DNA-BINDING TRANSCRIPTIONAL ACTIVATOR DEVR_DOSR"/>
    <property type="match status" value="1"/>
</dbReference>
<dbReference type="EMBL" id="AP022871">
    <property type="protein sequence ID" value="BCB92000.1"/>
    <property type="molecule type" value="Genomic_DNA"/>
</dbReference>
<keyword evidence="2" id="KW-0238">DNA-binding</keyword>
<dbReference type="InterPro" id="IPR027417">
    <property type="entry name" value="P-loop_NTPase"/>
</dbReference>
<dbReference type="GO" id="GO:0003677">
    <property type="term" value="F:DNA binding"/>
    <property type="evidence" value="ECO:0007669"/>
    <property type="project" value="UniProtKB-KW"/>
</dbReference>
<name>A0A6F8Z0P3_9ACTN</name>
<accession>A0A6F8Z0P3</accession>
<dbReference type="SMART" id="SM00421">
    <property type="entry name" value="HTH_LUXR"/>
    <property type="match status" value="1"/>
</dbReference>
<dbReference type="CDD" id="cd06170">
    <property type="entry name" value="LuxR_C_like"/>
    <property type="match status" value="1"/>
</dbReference>
<dbReference type="Proteomes" id="UP000503011">
    <property type="component" value="Chromosome"/>
</dbReference>
<dbReference type="SUPFAM" id="SSF46894">
    <property type="entry name" value="C-terminal effector domain of the bipartite response regulators"/>
    <property type="match status" value="1"/>
</dbReference>
<dbReference type="GO" id="GO:0006355">
    <property type="term" value="P:regulation of DNA-templated transcription"/>
    <property type="evidence" value="ECO:0007669"/>
    <property type="project" value="InterPro"/>
</dbReference>
<sequence length="889" mass="93052">MRGQLVGRDEEVSRLVALLGDAASPALLLRGETGLGKTALLDELAAAADGFRVVRCAGAEAERDLAFAGLHQLLFPLLPGAAGLDPGHRAAIEAAFTGTAGATPQVMALGIAVLDLLTLVSAGAPLLLVVDDGQWLDVPSAQVLAFTARRLGGTAVRVAVAVRAEVPSALDGAGLRELLLEPLDEPSAARLLDLQRAGLSPYRRNLILRTAAGNPLALIELPRAEEVLDTGAIALPRRLERVYGARLRGLAAGERGELLRAALDGAGAGVARRAGAVRYRMGGVGGAVEAGLLAPDPATGEPVFRHPLVRSAVVQAATPNERRAAHADLAMLHRDSPERRAVHLAAATVDPDDGVAAALEEAAVSATRRGGAATAVTWLTRAAELSRRSADRSRRLADAAFVAGQAGLLDVAQDLAEDAAADGPAAVINAGFVALYRDGEVAANHRRISALVESGIDDDQLRERALTLLLAISRFAADPVRWARTDALFDRYGDRVGPSTAIARDAWGDLVGRGHGVPERIAEVLAGPAPVAPWDVMRLAVSAFYLGALGDHRALLRRTVEREAESGAVTSVMTLLQMVMQDQIGTGAWAEAEQTGRRGLDLTGEHGYALFAHSFRAFLGLLAAYRGDLDRARELQAAVDAWGRPRSVGFLTEYAEAIGAAAALSEGDYETAYAYAAGITAPGGFARYSQQAVRTLLDLVEAAVHTGRHEAARAHAEAARDAGLPALSPRLALLTAGALAITAGQDEAGALYAAAVAHPAGAAFPFELARIRLAYGAWLRRARELTLARQALTEAAGAFDRLGAATWAERARTELRAAGRPTRADRDAVAALTAQERQIAELAATGLSNREIGARLFLSPRTVGAHLYKVFPKLGITSRASLRDALGTD</sequence>
<evidence type="ECO:0000313" key="6">
    <source>
        <dbReference type="Proteomes" id="UP000503011"/>
    </source>
</evidence>
<dbReference type="Gene3D" id="1.10.10.10">
    <property type="entry name" value="Winged helix-like DNA-binding domain superfamily/Winged helix DNA-binding domain"/>
    <property type="match status" value="1"/>
</dbReference>